<name>A0A109J939_9HYPH</name>
<feature type="domain" description="HTH tetR-type" evidence="5">
    <location>
        <begin position="9"/>
        <end position="69"/>
    </location>
</feature>
<dbReference type="InterPro" id="IPR001647">
    <property type="entry name" value="HTH_TetR"/>
</dbReference>
<dbReference type="Pfam" id="PF00440">
    <property type="entry name" value="TetR_N"/>
    <property type="match status" value="1"/>
</dbReference>
<organism evidence="6 7">
    <name type="scientific">Rhizobium altiplani</name>
    <dbReference type="NCBI Taxonomy" id="1864509"/>
    <lineage>
        <taxon>Bacteria</taxon>
        <taxon>Pseudomonadati</taxon>
        <taxon>Pseudomonadota</taxon>
        <taxon>Alphaproteobacteria</taxon>
        <taxon>Hyphomicrobiales</taxon>
        <taxon>Rhizobiaceae</taxon>
        <taxon>Rhizobium/Agrobacterium group</taxon>
        <taxon>Rhizobium</taxon>
    </lineage>
</organism>
<reference evidence="6 7" key="1">
    <citation type="submission" date="2015-11" db="EMBL/GenBank/DDBJ databases">
        <title>Draft Genome Sequence of the Strain BR 10423 (Rhizobium sp.) isolated from nodules of Mimosa pudica.</title>
        <authorList>
            <person name="Barauna A.C."/>
            <person name="Zilli J.E."/>
            <person name="Simoes-Araujo J.L."/>
            <person name="Reis V.M."/>
            <person name="James E.K."/>
            <person name="Reis F.B.Jr."/>
            <person name="Rouws L.F."/>
            <person name="Passos S.R."/>
            <person name="Gois S.R."/>
        </authorList>
    </citation>
    <scope>NUCLEOTIDE SEQUENCE [LARGE SCALE GENOMIC DNA]</scope>
    <source>
        <strain evidence="6 7">BR10423</strain>
    </source>
</reference>
<feature type="DNA-binding region" description="H-T-H motif" evidence="4">
    <location>
        <begin position="32"/>
        <end position="51"/>
    </location>
</feature>
<dbReference type="Proteomes" id="UP000068164">
    <property type="component" value="Unassembled WGS sequence"/>
</dbReference>
<dbReference type="PROSITE" id="PS50977">
    <property type="entry name" value="HTH_TETR_2"/>
    <property type="match status" value="1"/>
</dbReference>
<dbReference type="Gene3D" id="1.10.10.60">
    <property type="entry name" value="Homeodomain-like"/>
    <property type="match status" value="1"/>
</dbReference>
<evidence type="ECO:0000313" key="7">
    <source>
        <dbReference type="Proteomes" id="UP000068164"/>
    </source>
</evidence>
<dbReference type="PANTHER" id="PTHR47506">
    <property type="entry name" value="TRANSCRIPTIONAL REGULATORY PROTEIN"/>
    <property type="match status" value="1"/>
</dbReference>
<dbReference type="EMBL" id="LNCD01000121">
    <property type="protein sequence ID" value="KWV44605.1"/>
    <property type="molecule type" value="Genomic_DNA"/>
</dbReference>
<dbReference type="RefSeq" id="WP_025661640.1">
    <property type="nucleotide sequence ID" value="NZ_LNCD01000121.1"/>
</dbReference>
<dbReference type="OrthoDB" id="9798857at2"/>
<keyword evidence="3" id="KW-0804">Transcription</keyword>
<sequence length="194" mass="21372">MRVSREKFAENREKILTVAGVLFREKGFDGIGVAEIMKAAGMTHGGFYGHFESKEELALEVSRALIEKVKIRWNEIIASAPERPLDALLNHYLSRCSVDDPGGSCVFASLAQEVSRSHGAMRETFNDGLSMLVDILSEIVSGKTPDERREKGFTTLAAMMGAVILARAVESRELSDSFLYATRDALSLENRTEG</sequence>
<dbReference type="Gene3D" id="1.10.357.10">
    <property type="entry name" value="Tetracycline Repressor, domain 2"/>
    <property type="match status" value="1"/>
</dbReference>
<evidence type="ECO:0000259" key="5">
    <source>
        <dbReference type="PROSITE" id="PS50977"/>
    </source>
</evidence>
<dbReference type="PANTHER" id="PTHR47506:SF7">
    <property type="entry name" value="TRANSCRIPTIONAL REGULATORY PROTEIN"/>
    <property type="match status" value="1"/>
</dbReference>
<dbReference type="GO" id="GO:0003677">
    <property type="term" value="F:DNA binding"/>
    <property type="evidence" value="ECO:0007669"/>
    <property type="project" value="UniProtKB-UniRule"/>
</dbReference>
<evidence type="ECO:0000256" key="4">
    <source>
        <dbReference type="PROSITE-ProRule" id="PRU00335"/>
    </source>
</evidence>
<accession>A0A109J939</accession>
<evidence type="ECO:0000256" key="3">
    <source>
        <dbReference type="ARBA" id="ARBA00023163"/>
    </source>
</evidence>
<comment type="caution">
    <text evidence="6">The sequence shown here is derived from an EMBL/GenBank/DDBJ whole genome shotgun (WGS) entry which is preliminary data.</text>
</comment>
<gene>
    <name evidence="6" type="ORF">AS026_16245</name>
</gene>
<dbReference type="InterPro" id="IPR009057">
    <property type="entry name" value="Homeodomain-like_sf"/>
</dbReference>
<evidence type="ECO:0000256" key="1">
    <source>
        <dbReference type="ARBA" id="ARBA00023015"/>
    </source>
</evidence>
<keyword evidence="2 4" id="KW-0238">DNA-binding</keyword>
<dbReference type="SUPFAM" id="SSF48498">
    <property type="entry name" value="Tetracyclin repressor-like, C-terminal domain"/>
    <property type="match status" value="1"/>
</dbReference>
<keyword evidence="7" id="KW-1185">Reference proteome</keyword>
<dbReference type="AlphaFoldDB" id="A0A109J939"/>
<proteinExistence type="predicted"/>
<keyword evidence="1" id="KW-0805">Transcription regulation</keyword>
<dbReference type="PRINTS" id="PR00455">
    <property type="entry name" value="HTHTETR"/>
</dbReference>
<dbReference type="InterPro" id="IPR036271">
    <property type="entry name" value="Tet_transcr_reg_TetR-rel_C_sf"/>
</dbReference>
<dbReference type="SUPFAM" id="SSF46689">
    <property type="entry name" value="Homeodomain-like"/>
    <property type="match status" value="1"/>
</dbReference>
<evidence type="ECO:0000313" key="6">
    <source>
        <dbReference type="EMBL" id="KWV44605.1"/>
    </source>
</evidence>
<evidence type="ECO:0000256" key="2">
    <source>
        <dbReference type="ARBA" id="ARBA00023125"/>
    </source>
</evidence>
<protein>
    <submittedName>
        <fullName evidence="6">TetR family transcriptional regulator</fullName>
    </submittedName>
</protein>